<gene>
    <name evidence="2" type="ORF">GSI_15133</name>
</gene>
<reference evidence="2 3" key="1">
    <citation type="journal article" date="2015" name="Sci. Rep.">
        <title>Chromosome-level genome map provides insights into diverse defense mechanisms in the medicinal fungus Ganoderma sinense.</title>
        <authorList>
            <person name="Zhu Y."/>
            <person name="Xu J."/>
            <person name="Sun C."/>
            <person name="Zhou S."/>
            <person name="Xu H."/>
            <person name="Nelson D.R."/>
            <person name="Qian J."/>
            <person name="Song J."/>
            <person name="Luo H."/>
            <person name="Xiang L."/>
            <person name="Li Y."/>
            <person name="Xu Z."/>
            <person name="Ji A."/>
            <person name="Wang L."/>
            <person name="Lu S."/>
            <person name="Hayward A."/>
            <person name="Sun W."/>
            <person name="Li X."/>
            <person name="Schwartz D.C."/>
            <person name="Wang Y."/>
            <person name="Chen S."/>
        </authorList>
    </citation>
    <scope>NUCLEOTIDE SEQUENCE [LARGE SCALE GENOMIC DNA]</scope>
    <source>
        <strain evidence="2 3">ZZ0214-1</strain>
    </source>
</reference>
<dbReference type="Proteomes" id="UP000230002">
    <property type="component" value="Unassembled WGS sequence"/>
</dbReference>
<organism evidence="2 3">
    <name type="scientific">Ganoderma sinense ZZ0214-1</name>
    <dbReference type="NCBI Taxonomy" id="1077348"/>
    <lineage>
        <taxon>Eukaryota</taxon>
        <taxon>Fungi</taxon>
        <taxon>Dikarya</taxon>
        <taxon>Basidiomycota</taxon>
        <taxon>Agaricomycotina</taxon>
        <taxon>Agaricomycetes</taxon>
        <taxon>Polyporales</taxon>
        <taxon>Polyporaceae</taxon>
        <taxon>Ganoderma</taxon>
    </lineage>
</organism>
<feature type="region of interest" description="Disordered" evidence="1">
    <location>
        <begin position="1"/>
        <end position="40"/>
    </location>
</feature>
<evidence type="ECO:0000256" key="1">
    <source>
        <dbReference type="SAM" id="MobiDB-lite"/>
    </source>
</evidence>
<name>A0A2G8RLQ1_9APHY</name>
<sequence>MSKSENEDAAARALDMFDMKSVDGGRPTSEAKRTNKTSQERYTSDLLWKEPAAMQSWMDTVFRTQWIYGNVKTAWEKIVVGLEKNRRSMTGRSRCRH</sequence>
<accession>A0A2G8RLQ1</accession>
<protein>
    <submittedName>
        <fullName evidence="2">Uncharacterized protein</fullName>
    </submittedName>
</protein>
<keyword evidence="3" id="KW-1185">Reference proteome</keyword>
<proteinExistence type="predicted"/>
<dbReference type="AlphaFoldDB" id="A0A2G8RLQ1"/>
<evidence type="ECO:0000313" key="2">
    <source>
        <dbReference type="EMBL" id="PIL22445.1"/>
    </source>
</evidence>
<evidence type="ECO:0000313" key="3">
    <source>
        <dbReference type="Proteomes" id="UP000230002"/>
    </source>
</evidence>
<comment type="caution">
    <text evidence="2">The sequence shown here is derived from an EMBL/GenBank/DDBJ whole genome shotgun (WGS) entry which is preliminary data.</text>
</comment>
<dbReference type="EMBL" id="AYKW01000069">
    <property type="protein sequence ID" value="PIL22445.1"/>
    <property type="molecule type" value="Genomic_DNA"/>
</dbReference>